<dbReference type="Proteomes" id="UP000315217">
    <property type="component" value="Unassembled WGS sequence"/>
</dbReference>
<protein>
    <submittedName>
        <fullName evidence="2">Hydantoinase B/oxoprolinase family protein</fullName>
    </submittedName>
</protein>
<evidence type="ECO:0000259" key="1">
    <source>
        <dbReference type="Pfam" id="PF02538"/>
    </source>
</evidence>
<dbReference type="GO" id="GO:0017168">
    <property type="term" value="F:5-oxoprolinase (ATP-hydrolyzing) activity"/>
    <property type="evidence" value="ECO:0007669"/>
    <property type="project" value="TreeGrafter"/>
</dbReference>
<dbReference type="GO" id="GO:0005829">
    <property type="term" value="C:cytosol"/>
    <property type="evidence" value="ECO:0007669"/>
    <property type="project" value="TreeGrafter"/>
</dbReference>
<dbReference type="GO" id="GO:0006749">
    <property type="term" value="P:glutathione metabolic process"/>
    <property type="evidence" value="ECO:0007669"/>
    <property type="project" value="TreeGrafter"/>
</dbReference>
<dbReference type="AlphaFoldDB" id="A0A537LJG3"/>
<dbReference type="InterPro" id="IPR003692">
    <property type="entry name" value="Hydantoinase_B"/>
</dbReference>
<proteinExistence type="predicted"/>
<dbReference type="InterPro" id="IPR045079">
    <property type="entry name" value="Oxoprolinase-like"/>
</dbReference>
<gene>
    <name evidence="2" type="ORF">E6G98_12680</name>
</gene>
<organism evidence="2 3">
    <name type="scientific">Candidatus Segetimicrobium genomatis</name>
    <dbReference type="NCBI Taxonomy" id="2569760"/>
    <lineage>
        <taxon>Bacteria</taxon>
        <taxon>Bacillati</taxon>
        <taxon>Candidatus Sysuimicrobiota</taxon>
        <taxon>Candidatus Sysuimicrobiia</taxon>
        <taxon>Candidatus Sysuimicrobiales</taxon>
        <taxon>Candidatus Segetimicrobiaceae</taxon>
        <taxon>Candidatus Segetimicrobium</taxon>
    </lineage>
</organism>
<reference evidence="2 3" key="1">
    <citation type="journal article" date="2019" name="Nat. Microbiol.">
        <title>Mediterranean grassland soil C-N compound turnover is dependent on rainfall and depth, and is mediated by genomically divergent microorganisms.</title>
        <authorList>
            <person name="Diamond S."/>
            <person name="Andeer P.F."/>
            <person name="Li Z."/>
            <person name="Crits-Christoph A."/>
            <person name="Burstein D."/>
            <person name="Anantharaman K."/>
            <person name="Lane K.R."/>
            <person name="Thomas B.C."/>
            <person name="Pan C."/>
            <person name="Northen T.R."/>
            <person name="Banfield J.F."/>
        </authorList>
    </citation>
    <scope>NUCLEOTIDE SEQUENCE [LARGE SCALE GENOMIC DNA]</scope>
    <source>
        <strain evidence="2">NP_1</strain>
    </source>
</reference>
<dbReference type="EMBL" id="VBAI01000211">
    <property type="protein sequence ID" value="TMJ08155.1"/>
    <property type="molecule type" value="Genomic_DNA"/>
</dbReference>
<evidence type="ECO:0000313" key="3">
    <source>
        <dbReference type="Proteomes" id="UP000315217"/>
    </source>
</evidence>
<accession>A0A537LJG3</accession>
<dbReference type="PANTHER" id="PTHR11365">
    <property type="entry name" value="5-OXOPROLINASE RELATED"/>
    <property type="match status" value="1"/>
</dbReference>
<sequence length="575" mass="61646">MDPVTVEIIKGKLLATADEMGIILARTSMSPVIYEVLDFACGITDADAQLVAQTNGITLFTGTFAMQVQSILRKYAGRIAPGDVYMTNDPYAGGTHTADIALIKPVFVGNQLIAFAIAVAHWSEVGGKVPGSLSPDATEIFQEGVQFPQLRLFRGGELVDEVVDIIAANVRLPKMSLGDLNAEIAAVRIADARLQEICARYGVGALRHTFTDILDHGERTSRKAIAEIPDGVYAADDYIDGDGISGAQIPIHVSVTVAGDEMTIDFTGTSPSVAGPINCARGALMSATKTIFKAITDPQAPSNEGWFRPLRIVIPDNTVFSATKPTPTGWYYEGSAYVSELVWKALAPLAPHRLTAGSYVSLCASYIVGTDPRTNELFVHIEPHNGGWGAGVDKDGESGLIATTDGDTYNYPVELVEGKFPLRVERYSFNVEDGVGAGRFRGGYGLVREYRILTGRAGTYASIGRSIERPWGVAGGRPGTVNYMEITTDEQQYRGARVPHTPLAEGSLVRIVTGGGGGYGSPLDRDPGRVLDDVLDGLITLEQACTVYGVIIREEALDRDATQRERTQRSQGAAR</sequence>
<feature type="domain" description="Hydantoinase B/oxoprolinase" evidence="1">
    <location>
        <begin position="2"/>
        <end position="522"/>
    </location>
</feature>
<dbReference type="Pfam" id="PF02538">
    <property type="entry name" value="Hydantoinase_B"/>
    <property type="match status" value="1"/>
</dbReference>
<name>A0A537LJG3_9BACT</name>
<evidence type="ECO:0000313" key="2">
    <source>
        <dbReference type="EMBL" id="TMJ08155.1"/>
    </source>
</evidence>
<dbReference type="PANTHER" id="PTHR11365:SF23">
    <property type="entry name" value="HYPOTHETICAL 5-OXOPROLINASE (EUROFUNG)-RELATED"/>
    <property type="match status" value="1"/>
</dbReference>
<comment type="caution">
    <text evidence="2">The sequence shown here is derived from an EMBL/GenBank/DDBJ whole genome shotgun (WGS) entry which is preliminary data.</text>
</comment>